<dbReference type="Proteomes" id="UP000233742">
    <property type="component" value="Chromosome"/>
</dbReference>
<evidence type="ECO:0000313" key="1">
    <source>
        <dbReference type="EMBL" id="AUH35287.1"/>
    </source>
</evidence>
<dbReference type="OrthoDB" id="6159094at2"/>
<protein>
    <submittedName>
        <fullName evidence="1">Uncharacterized protein</fullName>
    </submittedName>
</protein>
<gene>
    <name evidence="1" type="ORF">CUV01_07590</name>
</gene>
<evidence type="ECO:0000313" key="2">
    <source>
        <dbReference type="Proteomes" id="UP000233742"/>
    </source>
</evidence>
<reference evidence="1 2" key="1">
    <citation type="submission" date="2017-12" db="EMBL/GenBank/DDBJ databases">
        <authorList>
            <person name="Hurst M.R.H."/>
        </authorList>
    </citation>
    <scope>NUCLEOTIDE SEQUENCE [LARGE SCALE GENOMIC DNA]</scope>
    <source>
        <strain evidence="1 2">BM15</strain>
    </source>
</reference>
<sequence length="195" mass="21532">MAVAITVWVGNHPAGAAEGTDPTWPCIQRKQPHLSIGQMWAGPPPDDATTALSRDPGIQALAARLEQRRLPIEEAEVLITDFAEAADNDQLTALMQAILDKIEPERTAMIEGIARYGQKQVELARMIEDRRASLSELEAADPPDFDAIDAEEKALDWDERIFTDRQHALTYVCESPVLLEQRAFALARAIAGHLE</sequence>
<proteinExistence type="predicted"/>
<dbReference type="KEGG" id="paro:CUV01_07590"/>
<dbReference type="EMBL" id="CP025408">
    <property type="protein sequence ID" value="AUH35287.1"/>
    <property type="molecule type" value="Genomic_DNA"/>
</dbReference>
<keyword evidence="2" id="KW-1185">Reference proteome</keyword>
<name>A0A2K9EP77_9RHOB</name>
<dbReference type="AlphaFoldDB" id="A0A2K9EP77"/>
<accession>A0A2K9EP77</accession>
<organism evidence="1 2">
    <name type="scientific">Paracoccus tegillarcae</name>
    <dbReference type="NCBI Taxonomy" id="1529068"/>
    <lineage>
        <taxon>Bacteria</taxon>
        <taxon>Pseudomonadati</taxon>
        <taxon>Pseudomonadota</taxon>
        <taxon>Alphaproteobacteria</taxon>
        <taxon>Rhodobacterales</taxon>
        <taxon>Paracoccaceae</taxon>
        <taxon>Paracoccus</taxon>
    </lineage>
</organism>